<accession>A0A7S3MS29</accession>
<keyword evidence="1" id="KW-0812">Transmembrane</keyword>
<feature type="transmembrane region" description="Helical" evidence="1">
    <location>
        <begin position="27"/>
        <end position="60"/>
    </location>
</feature>
<gene>
    <name evidence="2" type="ORF">SINC0208_LOCUS1753</name>
</gene>
<evidence type="ECO:0000256" key="1">
    <source>
        <dbReference type="SAM" id="Phobius"/>
    </source>
</evidence>
<name>A0A7S3MS29_9SPIT</name>
<dbReference type="AlphaFoldDB" id="A0A7S3MS29"/>
<keyword evidence="1" id="KW-0472">Membrane</keyword>
<sequence>MMALTSSSLPGLLPVFFFGLGRISEQAIVVLIVVISKAVVVVSKVSIVLFVLIVFLLVVVSDIPSNGSSHPLRDRLDLGVGDRKGRGSLAEATLLVEAENEKAD</sequence>
<evidence type="ECO:0000313" key="2">
    <source>
        <dbReference type="EMBL" id="CAE0321172.1"/>
    </source>
</evidence>
<organism evidence="2">
    <name type="scientific">Strombidium inclinatum</name>
    <dbReference type="NCBI Taxonomy" id="197538"/>
    <lineage>
        <taxon>Eukaryota</taxon>
        <taxon>Sar</taxon>
        <taxon>Alveolata</taxon>
        <taxon>Ciliophora</taxon>
        <taxon>Intramacronucleata</taxon>
        <taxon>Spirotrichea</taxon>
        <taxon>Oligotrichia</taxon>
        <taxon>Strombidiidae</taxon>
        <taxon>Strombidium</taxon>
    </lineage>
</organism>
<reference evidence="2" key="1">
    <citation type="submission" date="2021-01" db="EMBL/GenBank/DDBJ databases">
        <authorList>
            <person name="Corre E."/>
            <person name="Pelletier E."/>
            <person name="Niang G."/>
            <person name="Scheremetjew M."/>
            <person name="Finn R."/>
            <person name="Kale V."/>
            <person name="Holt S."/>
            <person name="Cochrane G."/>
            <person name="Meng A."/>
            <person name="Brown T."/>
            <person name="Cohen L."/>
        </authorList>
    </citation>
    <scope>NUCLEOTIDE SEQUENCE</scope>
    <source>
        <strain evidence="2">S3</strain>
    </source>
</reference>
<protein>
    <submittedName>
        <fullName evidence="2">Uncharacterized protein</fullName>
    </submittedName>
</protein>
<proteinExistence type="predicted"/>
<dbReference type="EMBL" id="HBIH01004052">
    <property type="protein sequence ID" value="CAE0321172.1"/>
    <property type="molecule type" value="Transcribed_RNA"/>
</dbReference>
<keyword evidence="1" id="KW-1133">Transmembrane helix</keyword>